<protein>
    <submittedName>
        <fullName evidence="5">Uncharacterized protein</fullName>
    </submittedName>
</protein>
<dbReference type="SMART" id="SM00248">
    <property type="entry name" value="ANK"/>
    <property type="match status" value="6"/>
</dbReference>
<reference evidence="5 6" key="1">
    <citation type="journal article" date="2005" name="PLoS Biol.">
        <title>The genomes of Oryza sativa: a history of duplications.</title>
        <authorList>
            <person name="Yu J."/>
            <person name="Wang J."/>
            <person name="Lin W."/>
            <person name="Li S."/>
            <person name="Li H."/>
            <person name="Zhou J."/>
            <person name="Ni P."/>
            <person name="Dong W."/>
            <person name="Hu S."/>
            <person name="Zeng C."/>
            <person name="Zhang J."/>
            <person name="Zhang Y."/>
            <person name="Li R."/>
            <person name="Xu Z."/>
            <person name="Li S."/>
            <person name="Li X."/>
            <person name="Zheng H."/>
            <person name="Cong L."/>
            <person name="Lin L."/>
            <person name="Yin J."/>
            <person name="Geng J."/>
            <person name="Li G."/>
            <person name="Shi J."/>
            <person name="Liu J."/>
            <person name="Lv H."/>
            <person name="Li J."/>
            <person name="Wang J."/>
            <person name="Deng Y."/>
            <person name="Ran L."/>
            <person name="Shi X."/>
            <person name="Wang X."/>
            <person name="Wu Q."/>
            <person name="Li C."/>
            <person name="Ren X."/>
            <person name="Wang J."/>
            <person name="Wang X."/>
            <person name="Li D."/>
            <person name="Liu D."/>
            <person name="Zhang X."/>
            <person name="Ji Z."/>
            <person name="Zhao W."/>
            <person name="Sun Y."/>
            <person name="Zhang Z."/>
            <person name="Bao J."/>
            <person name="Han Y."/>
            <person name="Dong L."/>
            <person name="Ji J."/>
            <person name="Chen P."/>
            <person name="Wu S."/>
            <person name="Liu J."/>
            <person name="Xiao Y."/>
            <person name="Bu D."/>
            <person name="Tan J."/>
            <person name="Yang L."/>
            <person name="Ye C."/>
            <person name="Zhang J."/>
            <person name="Xu J."/>
            <person name="Zhou Y."/>
            <person name="Yu Y."/>
            <person name="Zhang B."/>
            <person name="Zhuang S."/>
            <person name="Wei H."/>
            <person name="Liu B."/>
            <person name="Lei M."/>
            <person name="Yu H."/>
            <person name="Li Y."/>
            <person name="Xu H."/>
            <person name="Wei S."/>
            <person name="He X."/>
            <person name="Fang L."/>
            <person name="Zhang Z."/>
            <person name="Zhang Y."/>
            <person name="Huang X."/>
            <person name="Su Z."/>
            <person name="Tong W."/>
            <person name="Li J."/>
            <person name="Tong Z."/>
            <person name="Li S."/>
            <person name="Ye J."/>
            <person name="Wang L."/>
            <person name="Fang L."/>
            <person name="Lei T."/>
            <person name="Chen C."/>
            <person name="Chen H."/>
            <person name="Xu Z."/>
            <person name="Li H."/>
            <person name="Huang H."/>
            <person name="Zhang F."/>
            <person name="Xu H."/>
            <person name="Li N."/>
            <person name="Zhao C."/>
            <person name="Li S."/>
            <person name="Dong L."/>
            <person name="Huang Y."/>
            <person name="Li L."/>
            <person name="Xi Y."/>
            <person name="Qi Q."/>
            <person name="Li W."/>
            <person name="Zhang B."/>
            <person name="Hu W."/>
            <person name="Zhang Y."/>
            <person name="Tian X."/>
            <person name="Jiao Y."/>
            <person name="Liang X."/>
            <person name="Jin J."/>
            <person name="Gao L."/>
            <person name="Zheng W."/>
            <person name="Hao B."/>
            <person name="Liu S."/>
            <person name="Wang W."/>
            <person name="Yuan L."/>
            <person name="Cao M."/>
            <person name="McDermott J."/>
            <person name="Samudrala R."/>
            <person name="Wang J."/>
            <person name="Wong G.K."/>
            <person name="Yang H."/>
        </authorList>
    </citation>
    <scope>NUCLEOTIDE SEQUENCE [LARGE SCALE GENOMIC DNA]</scope>
    <source>
        <strain evidence="6">cv. 93-11</strain>
    </source>
</reference>
<dbReference type="Pfam" id="PF12796">
    <property type="entry name" value="Ank_2"/>
    <property type="match status" value="2"/>
</dbReference>
<feature type="transmembrane region" description="Helical" evidence="3">
    <location>
        <begin position="231"/>
        <end position="253"/>
    </location>
</feature>
<evidence type="ECO:0000256" key="4">
    <source>
        <dbReference type="SAM" id="SignalP"/>
    </source>
</evidence>
<dbReference type="InterPro" id="IPR051616">
    <property type="entry name" value="Cul2-RING_E3_ligase_SR"/>
</dbReference>
<dbReference type="HOGENOM" id="CLU_316283_0_0_1"/>
<feature type="repeat" description="TPR" evidence="2">
    <location>
        <begin position="824"/>
        <end position="857"/>
    </location>
</feature>
<feature type="transmembrane region" description="Helical" evidence="3">
    <location>
        <begin position="109"/>
        <end position="128"/>
    </location>
</feature>
<gene>
    <name evidence="5" type="ORF">OsI_00579</name>
</gene>
<feature type="transmembrane region" description="Helical" evidence="3">
    <location>
        <begin position="172"/>
        <end position="194"/>
    </location>
</feature>
<feature type="transmembrane region" description="Helical" evidence="3">
    <location>
        <begin position="421"/>
        <end position="440"/>
    </location>
</feature>
<dbReference type="Gene3D" id="1.25.40.10">
    <property type="entry name" value="Tetratricopeptide repeat domain"/>
    <property type="match status" value="1"/>
</dbReference>
<dbReference type="Pfam" id="PF00023">
    <property type="entry name" value="Ank"/>
    <property type="match status" value="1"/>
</dbReference>
<dbReference type="PROSITE" id="PS50088">
    <property type="entry name" value="ANK_REPEAT"/>
    <property type="match status" value="4"/>
</dbReference>
<evidence type="ECO:0000256" key="1">
    <source>
        <dbReference type="PROSITE-ProRule" id="PRU00023"/>
    </source>
</evidence>
<dbReference type="SMART" id="SM00028">
    <property type="entry name" value="TPR"/>
    <property type="match status" value="3"/>
</dbReference>
<feature type="transmembrane region" description="Helical" evidence="3">
    <location>
        <begin position="297"/>
        <end position="321"/>
    </location>
</feature>
<keyword evidence="2" id="KW-0802">TPR repeat</keyword>
<evidence type="ECO:0000256" key="3">
    <source>
        <dbReference type="SAM" id="Phobius"/>
    </source>
</evidence>
<dbReference type="PANTHER" id="PTHR46224">
    <property type="entry name" value="ANKYRIN REPEAT FAMILY PROTEIN"/>
    <property type="match status" value="1"/>
</dbReference>
<keyword evidence="3" id="KW-0812">Transmembrane</keyword>
<keyword evidence="6" id="KW-1185">Reference proteome</keyword>
<feature type="transmembrane region" description="Helical" evidence="3">
    <location>
        <begin position="140"/>
        <end position="160"/>
    </location>
</feature>
<evidence type="ECO:0000256" key="2">
    <source>
        <dbReference type="PROSITE-ProRule" id="PRU00339"/>
    </source>
</evidence>
<dbReference type="SUPFAM" id="SSF48452">
    <property type="entry name" value="TPR-like"/>
    <property type="match status" value="1"/>
</dbReference>
<dbReference type="PRINTS" id="PR01415">
    <property type="entry name" value="ANKYRIN"/>
</dbReference>
<feature type="repeat" description="ANK" evidence="1">
    <location>
        <begin position="531"/>
        <end position="563"/>
    </location>
</feature>
<dbReference type="PROSITE" id="PS50297">
    <property type="entry name" value="ANK_REP_REGION"/>
    <property type="match status" value="4"/>
</dbReference>
<feature type="signal peptide" evidence="4">
    <location>
        <begin position="1"/>
        <end position="22"/>
    </location>
</feature>
<dbReference type="AlphaFoldDB" id="B8ADH1"/>
<name>B8ADH1_ORYSI</name>
<dbReference type="Gene3D" id="1.25.40.20">
    <property type="entry name" value="Ankyrin repeat-containing domain"/>
    <property type="match status" value="2"/>
</dbReference>
<dbReference type="InterPro" id="IPR019734">
    <property type="entry name" value="TPR_rpt"/>
</dbReference>
<organism evidence="5 6">
    <name type="scientific">Oryza sativa subsp. indica</name>
    <name type="common">Rice</name>
    <dbReference type="NCBI Taxonomy" id="39946"/>
    <lineage>
        <taxon>Eukaryota</taxon>
        <taxon>Viridiplantae</taxon>
        <taxon>Streptophyta</taxon>
        <taxon>Embryophyta</taxon>
        <taxon>Tracheophyta</taxon>
        <taxon>Spermatophyta</taxon>
        <taxon>Magnoliopsida</taxon>
        <taxon>Liliopsida</taxon>
        <taxon>Poales</taxon>
        <taxon>Poaceae</taxon>
        <taxon>BOP clade</taxon>
        <taxon>Oryzoideae</taxon>
        <taxon>Oryzeae</taxon>
        <taxon>Oryzinae</taxon>
        <taxon>Oryza</taxon>
        <taxon>Oryza sativa</taxon>
    </lineage>
</organism>
<keyword evidence="4" id="KW-0732">Signal</keyword>
<dbReference type="InterPro" id="IPR002110">
    <property type="entry name" value="Ankyrin_rpt"/>
</dbReference>
<keyword evidence="3" id="KW-1133">Transmembrane helix</keyword>
<dbReference type="OMA" id="GREDICM"/>
<feature type="repeat" description="ANK" evidence="1">
    <location>
        <begin position="597"/>
        <end position="629"/>
    </location>
</feature>
<dbReference type="InterPro" id="IPR011990">
    <property type="entry name" value="TPR-like_helical_dom_sf"/>
</dbReference>
<evidence type="ECO:0000313" key="6">
    <source>
        <dbReference type="Proteomes" id="UP000007015"/>
    </source>
</evidence>
<feature type="chain" id="PRO_5002864570" evidence="4">
    <location>
        <begin position="23"/>
        <end position="923"/>
    </location>
</feature>
<dbReference type="InterPro" id="IPR036770">
    <property type="entry name" value="Ankyrin_rpt-contain_sf"/>
</dbReference>
<feature type="repeat" description="ANK" evidence="1">
    <location>
        <begin position="565"/>
        <end position="597"/>
    </location>
</feature>
<feature type="transmembrane region" description="Helical" evidence="3">
    <location>
        <begin position="201"/>
        <end position="219"/>
    </location>
</feature>
<keyword evidence="3" id="KW-0472">Membrane</keyword>
<feature type="transmembrane region" description="Helical" evidence="3">
    <location>
        <begin position="265"/>
        <end position="285"/>
    </location>
</feature>
<sequence length="923" mass="99838">MPLLAVALLAAALHADAAPASAAPGSSFPDAYGDRARAAQLPPRKQQPQVAYALRRASATSSAHLHGATSRSFTGVATEGCEQIRVFLGIGCCDEVKARYSRYETIVKLASSIGTVVPVALSIVPYFYQVYTGNFERTIEVYGAPAMLAGSINSIIWLTYSIMASKKDLNLALILMHALLCMSTFTYLMCICACKRATKEGYILGAFFIGCLSAISIVVHWDLNPSKVVKIIFRCFGGISLLSCHYILLNDILGSVPKRSQKVATGFDLILSCITNLVTFIITFHDHPEHTTSLITSGVGFVLNVVEIVLLVIVTIMGYFFPLSEHPDADVEASRHISATRGMIPLEDALGTPETDDFIAVLTHEPQVPQFEVSYLILQVRNGFEIYSLRSMVNPNVQIITRVLFVEVIQRTMMRIERDHYIQILLQASGIAGVGVAVGGEAREEERRRQCYYYRCAGALLRAAVLGDLHHLARMAAEVDAAAPGGGEGAGGVRSRCGRGALHLAAANGRTHVCRFLLEGLGLPVDALSASGETPLLLAATFGHTSTAAYLLDRGADPSTPDPNGGDTPLHWAAYNGDRELAKLLLLRGADVGAANPRGTALHVAAARGHAAVVSVLLNHGADPNKIANIVFTPLVSSLLGGSLECMKLLIQAGANVNGAGFNGATPLLLACSRTGSIGFIKCLVESGADPNIPDELDRLPIEIAAIHAEREVIEVLLPLTHQVPTLLDWSVGGIIRYVKYPAYKEWARNASCKRKDELKLQGNSAFNNEDYDAAILLYSMAMKFDNTDAKLYSNRSACWLNLGIGDEALSDAQICSKMQPDWAKGYYRQGMAFSLLQDYASASYVLRRALKLDPQNATVAKALRCYENKIYMTENVLEKRGDVLETACPRMEESGLAFVHQKKRDWSPAAAGSELNQILNHT</sequence>
<dbReference type="STRING" id="39946.B8ADH1"/>
<dbReference type="PROSITE" id="PS50005">
    <property type="entry name" value="TPR"/>
    <property type="match status" value="1"/>
</dbReference>
<dbReference type="Gramene" id="BGIOSGA002298-TA">
    <property type="protein sequence ID" value="BGIOSGA002298-PA"/>
    <property type="gene ID" value="BGIOSGA002298"/>
</dbReference>
<evidence type="ECO:0000313" key="5">
    <source>
        <dbReference type="EMBL" id="EEC70018.1"/>
    </source>
</evidence>
<proteinExistence type="predicted"/>
<accession>B8ADH1</accession>
<dbReference type="SUPFAM" id="SSF48403">
    <property type="entry name" value="Ankyrin repeat"/>
    <property type="match status" value="1"/>
</dbReference>
<dbReference type="PANTHER" id="PTHR46224:SF34">
    <property type="entry name" value="OS01G0171100 PROTEIN"/>
    <property type="match status" value="1"/>
</dbReference>
<dbReference type="EMBL" id="CM000126">
    <property type="protein sequence ID" value="EEC70018.1"/>
    <property type="molecule type" value="Genomic_DNA"/>
</dbReference>
<keyword evidence="1" id="KW-0040">ANK repeat</keyword>
<feature type="repeat" description="ANK" evidence="1">
    <location>
        <begin position="663"/>
        <end position="696"/>
    </location>
</feature>
<dbReference type="Proteomes" id="UP000007015">
    <property type="component" value="Chromosome 1"/>
</dbReference>